<feature type="compositionally biased region" description="Acidic residues" evidence="2">
    <location>
        <begin position="286"/>
        <end position="304"/>
    </location>
</feature>
<proteinExistence type="predicted"/>
<organism evidence="4 5">
    <name type="scientific">Armillaria ostoyae</name>
    <name type="common">Armillaria root rot fungus</name>
    <dbReference type="NCBI Taxonomy" id="47428"/>
    <lineage>
        <taxon>Eukaryota</taxon>
        <taxon>Fungi</taxon>
        <taxon>Dikarya</taxon>
        <taxon>Basidiomycota</taxon>
        <taxon>Agaricomycotina</taxon>
        <taxon>Agaricomycetes</taxon>
        <taxon>Agaricomycetidae</taxon>
        <taxon>Agaricales</taxon>
        <taxon>Marasmiineae</taxon>
        <taxon>Physalacriaceae</taxon>
        <taxon>Armillaria</taxon>
    </lineage>
</organism>
<keyword evidence="5" id="KW-1185">Reference proteome</keyword>
<feature type="compositionally biased region" description="Acidic residues" evidence="2">
    <location>
        <begin position="143"/>
        <end position="161"/>
    </location>
</feature>
<dbReference type="STRING" id="47428.A0A284QN09"/>
<dbReference type="PROSITE" id="PS50157">
    <property type="entry name" value="ZINC_FINGER_C2H2_2"/>
    <property type="match status" value="1"/>
</dbReference>
<name>A0A284QN09_ARMOS</name>
<reference evidence="5" key="1">
    <citation type="journal article" date="2017" name="Nat. Ecol. Evol.">
        <title>Genome expansion and lineage-specific genetic innovations in the forest pathogenic fungi Armillaria.</title>
        <authorList>
            <person name="Sipos G."/>
            <person name="Prasanna A.N."/>
            <person name="Walter M.C."/>
            <person name="O'Connor E."/>
            <person name="Balint B."/>
            <person name="Krizsan K."/>
            <person name="Kiss B."/>
            <person name="Hess J."/>
            <person name="Varga T."/>
            <person name="Slot J."/>
            <person name="Riley R."/>
            <person name="Boka B."/>
            <person name="Rigling D."/>
            <person name="Barry K."/>
            <person name="Lee J."/>
            <person name="Mihaltcheva S."/>
            <person name="LaButti K."/>
            <person name="Lipzen A."/>
            <person name="Waldron R."/>
            <person name="Moloney N.M."/>
            <person name="Sperisen C."/>
            <person name="Kredics L."/>
            <person name="Vagvoelgyi C."/>
            <person name="Patrignani A."/>
            <person name="Fitzpatrick D."/>
            <person name="Nagy I."/>
            <person name="Doyle S."/>
            <person name="Anderson J.B."/>
            <person name="Grigoriev I.V."/>
            <person name="Gueldener U."/>
            <person name="Muensterkoetter M."/>
            <person name="Nagy L.G."/>
        </authorList>
    </citation>
    <scope>NUCLEOTIDE SEQUENCE [LARGE SCALE GENOMIC DNA]</scope>
    <source>
        <strain evidence="5">C18/9</strain>
    </source>
</reference>
<evidence type="ECO:0000259" key="3">
    <source>
        <dbReference type="PROSITE" id="PS50157"/>
    </source>
</evidence>
<dbReference type="EMBL" id="FUEG01000001">
    <property type="protein sequence ID" value="SJK97847.1"/>
    <property type="molecule type" value="Genomic_DNA"/>
</dbReference>
<dbReference type="Pfam" id="PF00096">
    <property type="entry name" value="zf-C2H2"/>
    <property type="match status" value="1"/>
</dbReference>
<keyword evidence="1" id="KW-0862">Zinc</keyword>
<keyword evidence="1" id="KW-0863">Zinc-finger</keyword>
<protein>
    <recommendedName>
        <fullName evidence="3">C2H2-type domain-containing protein</fullName>
    </recommendedName>
</protein>
<dbReference type="AlphaFoldDB" id="A0A284QN09"/>
<dbReference type="Proteomes" id="UP000219338">
    <property type="component" value="Unassembled WGS sequence"/>
</dbReference>
<feature type="region of interest" description="Disordered" evidence="2">
    <location>
        <begin position="103"/>
        <end position="325"/>
    </location>
</feature>
<keyword evidence="1" id="KW-0479">Metal-binding</keyword>
<dbReference type="OMA" id="HERTYAC"/>
<feature type="compositionally biased region" description="Pro residues" evidence="2">
    <location>
        <begin position="106"/>
        <end position="116"/>
    </location>
</feature>
<accession>A0A284QN09</accession>
<evidence type="ECO:0000313" key="5">
    <source>
        <dbReference type="Proteomes" id="UP000219338"/>
    </source>
</evidence>
<feature type="compositionally biased region" description="Polar residues" evidence="2">
    <location>
        <begin position="181"/>
        <end position="196"/>
    </location>
</feature>
<dbReference type="GO" id="GO:0008270">
    <property type="term" value="F:zinc ion binding"/>
    <property type="evidence" value="ECO:0007669"/>
    <property type="project" value="UniProtKB-KW"/>
</dbReference>
<feature type="domain" description="C2H2-type" evidence="3">
    <location>
        <begin position="328"/>
        <end position="360"/>
    </location>
</feature>
<evidence type="ECO:0000256" key="2">
    <source>
        <dbReference type="SAM" id="MobiDB-lite"/>
    </source>
</evidence>
<dbReference type="SMART" id="SM00355">
    <property type="entry name" value="ZnF_C2H2"/>
    <property type="match status" value="2"/>
</dbReference>
<evidence type="ECO:0000313" key="4">
    <source>
        <dbReference type="EMBL" id="SJK97847.1"/>
    </source>
</evidence>
<dbReference type="OrthoDB" id="654211at2759"/>
<feature type="compositionally biased region" description="Polar residues" evidence="2">
    <location>
        <begin position="124"/>
        <end position="135"/>
    </location>
</feature>
<evidence type="ECO:0000256" key="1">
    <source>
        <dbReference type="PROSITE-ProRule" id="PRU00042"/>
    </source>
</evidence>
<gene>
    <name evidence="4" type="ORF">ARMOST_01102</name>
</gene>
<feature type="compositionally biased region" description="Acidic residues" evidence="2">
    <location>
        <begin position="258"/>
        <end position="269"/>
    </location>
</feature>
<sequence>MLSQAFVAHHPSMSIPPSATVDDALVVVSNSAAAEQGTWSPWPTHPVDPSIVPVIPSSPTNLAMGLVWYNTDTESIPKLMPTKMYVTEPMNIRDKEQVLADIPPYRYYPPSPPPSEPRASSNPLSSDSTSFSSMHIESRDLDTESDDSDREERPEEEDTSSDDPNTPSHPPTMFYDRQDSADSPQSLTNDTDSIYSPSVRAPRIITPAGSKPPDTKPQLALQAPKTTNTPSPTPVRSGSSRRAATRARIATKKVQQLESEDDIDDDSEYEHEQTHPHPVVQTMDELPSEDDHQVDDEYDELDDDTAPKKRKIKPSNKSSKKRKITERFRCTIPGCTKTFTRKNDVTRHIRASGAHPDYQEQSDNVKCKICGIDLSRSDARLRHERTYACGKRNVQQSRDKANAKNRATTA</sequence>
<feature type="compositionally biased region" description="Basic residues" evidence="2">
    <location>
        <begin position="308"/>
        <end position="324"/>
    </location>
</feature>
<dbReference type="InterPro" id="IPR013087">
    <property type="entry name" value="Znf_C2H2_type"/>
</dbReference>
<dbReference type="Gene3D" id="3.30.160.60">
    <property type="entry name" value="Classic Zinc Finger"/>
    <property type="match status" value="1"/>
</dbReference>